<protein>
    <submittedName>
        <fullName evidence="1">Uncharacterized protein</fullName>
    </submittedName>
</protein>
<sequence length="41" mass="4416">MGNDHLHKIGSLCQVVGDGGVIDAEMIAKTRQRIQFCADST</sequence>
<reference evidence="1 2" key="1">
    <citation type="submission" date="2016-10" db="EMBL/GenBank/DDBJ databases">
        <authorList>
            <person name="de Groot N.N."/>
        </authorList>
    </citation>
    <scope>NUCLEOTIDE SEQUENCE [LARGE SCALE GENOMIC DNA]</scope>
    <source>
        <strain evidence="1 2">StLB037</strain>
    </source>
</reference>
<name>A0A1H0P1R9_MICTS</name>
<gene>
    <name evidence="1" type="ORF">SAMN04487788_1688</name>
</gene>
<accession>A0A1H0P1R9</accession>
<dbReference type="Proteomes" id="UP000186456">
    <property type="component" value="Unassembled WGS sequence"/>
</dbReference>
<organism evidence="1 2">
    <name type="scientific">Microbacterium testaceum (strain StLB037)</name>
    <dbReference type="NCBI Taxonomy" id="979556"/>
    <lineage>
        <taxon>Bacteria</taxon>
        <taxon>Bacillati</taxon>
        <taxon>Actinomycetota</taxon>
        <taxon>Actinomycetes</taxon>
        <taxon>Micrococcales</taxon>
        <taxon>Microbacteriaceae</taxon>
        <taxon>Microbacterium</taxon>
    </lineage>
</organism>
<proteinExistence type="predicted"/>
<dbReference type="EMBL" id="FNJN01000003">
    <property type="protein sequence ID" value="SDO98779.1"/>
    <property type="molecule type" value="Genomic_DNA"/>
</dbReference>
<evidence type="ECO:0000313" key="1">
    <source>
        <dbReference type="EMBL" id="SDO98779.1"/>
    </source>
</evidence>
<dbReference type="AlphaFoldDB" id="A0A1H0P1R9"/>
<evidence type="ECO:0000313" key="2">
    <source>
        <dbReference type="Proteomes" id="UP000186456"/>
    </source>
</evidence>